<feature type="compositionally biased region" description="Polar residues" evidence="1">
    <location>
        <begin position="402"/>
        <end position="417"/>
    </location>
</feature>
<reference evidence="2" key="1">
    <citation type="journal article" date="2020" name="Stud. Mycol.">
        <title>101 Dothideomycetes genomes: a test case for predicting lifestyles and emergence of pathogens.</title>
        <authorList>
            <person name="Haridas S."/>
            <person name="Albert R."/>
            <person name="Binder M."/>
            <person name="Bloem J."/>
            <person name="Labutti K."/>
            <person name="Salamov A."/>
            <person name="Andreopoulos B."/>
            <person name="Baker S."/>
            <person name="Barry K."/>
            <person name="Bills G."/>
            <person name="Bluhm B."/>
            <person name="Cannon C."/>
            <person name="Castanera R."/>
            <person name="Culley D."/>
            <person name="Daum C."/>
            <person name="Ezra D."/>
            <person name="Gonzalez J."/>
            <person name="Henrissat B."/>
            <person name="Kuo A."/>
            <person name="Liang C."/>
            <person name="Lipzen A."/>
            <person name="Lutzoni F."/>
            <person name="Magnuson J."/>
            <person name="Mondo S."/>
            <person name="Nolan M."/>
            <person name="Ohm R."/>
            <person name="Pangilinan J."/>
            <person name="Park H.-J."/>
            <person name="Ramirez L."/>
            <person name="Alfaro M."/>
            <person name="Sun H."/>
            <person name="Tritt A."/>
            <person name="Yoshinaga Y."/>
            <person name="Zwiers L.-H."/>
            <person name="Turgeon B."/>
            <person name="Goodwin S."/>
            <person name="Spatafora J."/>
            <person name="Crous P."/>
            <person name="Grigoriev I."/>
        </authorList>
    </citation>
    <scope>NUCLEOTIDE SEQUENCE</scope>
    <source>
        <strain evidence="2">CBS 121167</strain>
    </source>
</reference>
<dbReference type="InterPro" id="IPR004354">
    <property type="entry name" value="Meiotic_Rec114"/>
</dbReference>
<dbReference type="OrthoDB" id="5360255at2759"/>
<dbReference type="RefSeq" id="XP_033395089.1">
    <property type="nucleotide sequence ID" value="XM_033546353.1"/>
</dbReference>
<feature type="region of interest" description="Disordered" evidence="1">
    <location>
        <begin position="242"/>
        <end position="279"/>
    </location>
</feature>
<evidence type="ECO:0000313" key="2">
    <source>
        <dbReference type="EMBL" id="KAF2139376.1"/>
    </source>
</evidence>
<dbReference type="GeneID" id="54303859"/>
<feature type="region of interest" description="Disordered" evidence="1">
    <location>
        <begin position="144"/>
        <end position="176"/>
    </location>
</feature>
<feature type="compositionally biased region" description="Polar residues" evidence="1">
    <location>
        <begin position="305"/>
        <end position="346"/>
    </location>
</feature>
<accession>A0A6A6B686</accession>
<gene>
    <name evidence="2" type="ORF">K452DRAFT_360606</name>
</gene>
<feature type="compositionally biased region" description="Polar residues" evidence="1">
    <location>
        <begin position="358"/>
        <end position="368"/>
    </location>
</feature>
<dbReference type="AlphaFoldDB" id="A0A6A6B686"/>
<feature type="region of interest" description="Disordered" evidence="1">
    <location>
        <begin position="298"/>
        <end position="433"/>
    </location>
</feature>
<name>A0A6A6B686_9PEZI</name>
<sequence length="502" mass="55430">MNSLISLPLLKYSYATNVRTDSILWNHVFQNLVVTFDNFRAGNNAALVMKVVQGSELLEHVSIHDLINSSKEFIATAKRSGIEVRAEQLPISLLVRCPLLAIRYNRPDGQIRRLQLKFCSDTDFQTAHTLFSDLGCYITDKPSQGPTVAGSNSRPNSSYYVTPQPSSSPPRVHTSHPLVSESRLSTEQFLAQPFFRPTSLPQQGIFTDAFESNHFHQERSMDRQTDGLTRFPATGPLFFNTSSHPQRPSTESLTMQAQPVSRQLDTISEIENTRPSTAPVNREYDLLSMIPPRRELPFLRPASAPKSSVTQKHTQGANRPSSSTTELQKSRSNSLRRAALQNTGSTANLAPLPPPNFATESSASSGKQLNALKNGRRQKTGKPVPSLHTSNSSSSPYFSMPDIQSNSETPGSTSPGHISTDHADRSTLSSAGKDVVDRVSSMIMGGRNSREHGDIRTYATLPDDNRINILDEFFAECIADDDFLTLCEDVNSCWRRIGLGLP</sequence>
<feature type="compositionally biased region" description="Polar residues" evidence="1">
    <location>
        <begin position="144"/>
        <end position="165"/>
    </location>
</feature>
<dbReference type="EMBL" id="ML995493">
    <property type="protein sequence ID" value="KAF2139376.1"/>
    <property type="molecule type" value="Genomic_DNA"/>
</dbReference>
<dbReference type="Proteomes" id="UP000799438">
    <property type="component" value="Unassembled WGS sequence"/>
</dbReference>
<evidence type="ECO:0000313" key="3">
    <source>
        <dbReference type="Proteomes" id="UP000799438"/>
    </source>
</evidence>
<protein>
    <submittedName>
        <fullName evidence="2">Uncharacterized protein</fullName>
    </submittedName>
</protein>
<organism evidence="2 3">
    <name type="scientific">Aplosporella prunicola CBS 121167</name>
    <dbReference type="NCBI Taxonomy" id="1176127"/>
    <lineage>
        <taxon>Eukaryota</taxon>
        <taxon>Fungi</taxon>
        <taxon>Dikarya</taxon>
        <taxon>Ascomycota</taxon>
        <taxon>Pezizomycotina</taxon>
        <taxon>Dothideomycetes</taxon>
        <taxon>Dothideomycetes incertae sedis</taxon>
        <taxon>Botryosphaeriales</taxon>
        <taxon>Aplosporellaceae</taxon>
        <taxon>Aplosporella</taxon>
    </lineage>
</organism>
<evidence type="ECO:0000256" key="1">
    <source>
        <dbReference type="SAM" id="MobiDB-lite"/>
    </source>
</evidence>
<dbReference type="Pfam" id="PF03525">
    <property type="entry name" value="Meiotic_rec114"/>
    <property type="match status" value="1"/>
</dbReference>
<dbReference type="GO" id="GO:0007131">
    <property type="term" value="P:reciprocal meiotic recombination"/>
    <property type="evidence" value="ECO:0007669"/>
    <property type="project" value="InterPro"/>
</dbReference>
<keyword evidence="3" id="KW-1185">Reference proteome</keyword>
<proteinExistence type="predicted"/>